<proteinExistence type="predicted"/>
<dbReference type="Proteomes" id="UP000215694">
    <property type="component" value="Unassembled WGS sequence"/>
</dbReference>
<feature type="modified residue" description="Pyruvic acid (Cys)" evidence="3">
    <location>
        <position position="242"/>
    </location>
</feature>
<evidence type="ECO:0000256" key="1">
    <source>
        <dbReference type="ARBA" id="ARBA00023002"/>
    </source>
</evidence>
<dbReference type="NCBIfam" id="NF040793">
    <property type="entry name" value="sarcosine_GrdG"/>
    <property type="match status" value="1"/>
</dbReference>
<dbReference type="AlphaFoldDB" id="A0A371IXN8"/>
<dbReference type="InterPro" id="IPR016585">
    <property type="entry name" value="Gly/sarc/bet_Rdtase_B_asu/bsu"/>
</dbReference>
<gene>
    <name evidence="4" type="ORF">CHL78_019160</name>
</gene>
<keyword evidence="5" id="KW-1185">Reference proteome</keyword>
<keyword evidence="1" id="KW-0560">Oxidoreductase</keyword>
<feature type="active site" description="Schiff-base intermediate with substrate; via pyruvic acid" evidence="2">
    <location>
        <position position="242"/>
    </location>
</feature>
<evidence type="ECO:0000256" key="2">
    <source>
        <dbReference type="PIRSR" id="PIRSR011588-50"/>
    </source>
</evidence>
<dbReference type="GO" id="GO:0050485">
    <property type="term" value="F:oxidoreductase activity, acting on X-H and Y-H to form an X-Y bond, with a disulfide as acceptor"/>
    <property type="evidence" value="ECO:0007669"/>
    <property type="project" value="InterPro"/>
</dbReference>
<comment type="caution">
    <text evidence="4">The sequence shown here is derived from an EMBL/GenBank/DDBJ whole genome shotgun (WGS) entry which is preliminary data.</text>
</comment>
<dbReference type="PIRSF" id="PIRSF011588">
    <property type="entry name" value="Gly_sarc_betain_red_a/b"/>
    <property type="match status" value="1"/>
</dbReference>
<name>A0A371IXN8_9FIRM</name>
<dbReference type="EMBL" id="NOJY02000093">
    <property type="protein sequence ID" value="RDY25252.1"/>
    <property type="molecule type" value="Genomic_DNA"/>
</dbReference>
<evidence type="ECO:0000256" key="3">
    <source>
        <dbReference type="PIRSR" id="PIRSR011588-51"/>
    </source>
</evidence>
<sequence length="428" mass="46897">MKLELGKIFINDVQFGTETKVVESTLYVNKDEVERLVLEDERIKEVKVELARPGESIRIAPVKDVIEPRVKVDSEGGIFPGIISKVKTVGEGRTHALVGACVVTCGSIVGFQEGIIDMSGPTAKYTPFSNTNNICVVVEPKENLETHSYEAAARIAGLKVATYIGQAGKGVEPDEIVTYETKPLAKQIKEYENLPTVAYVHMLQSQGLLHDTYYYGVDVKQMVPTFMYPTEIMDGAIISGNCVAPCDKVTTFHHLNNPVIEDLYKRHGKDLNFVGVILTNENVFLMDKERSSDMVAKLAEYLGVDGIIITEEGYGNPDTDLMMNCKKCTNAGCDVVLITDEFPGKDGKSQSVADATKEADALVSCGQGNLVVHFPAMDKVIGTLEYVEMMIGGYKGCIEEDGSMYAEIQIIIASTIANGYNHLAARYY</sequence>
<evidence type="ECO:0000313" key="4">
    <source>
        <dbReference type="EMBL" id="RDY25252.1"/>
    </source>
</evidence>
<dbReference type="InterPro" id="IPR015417">
    <property type="entry name" value="Gly_reductase_pB_sua/b"/>
</dbReference>
<dbReference type="InterPro" id="IPR053594">
    <property type="entry name" value="Sarcosine_Reductase_Comp"/>
</dbReference>
<dbReference type="RefSeq" id="WP_094369492.1">
    <property type="nucleotide sequence ID" value="NZ_NOJY02000093.1"/>
</dbReference>
<evidence type="ECO:0000313" key="5">
    <source>
        <dbReference type="Proteomes" id="UP000215694"/>
    </source>
</evidence>
<accession>A0A371IXN8</accession>
<keyword evidence="2" id="KW-0704">Schiff base</keyword>
<dbReference type="Pfam" id="PF09338">
    <property type="entry name" value="Gly_reductase"/>
    <property type="match status" value="1"/>
</dbReference>
<organism evidence="4 5">
    <name type="scientific">Romboutsia weinsteinii</name>
    <dbReference type="NCBI Taxonomy" id="2020949"/>
    <lineage>
        <taxon>Bacteria</taxon>
        <taxon>Bacillati</taxon>
        <taxon>Bacillota</taxon>
        <taxon>Clostridia</taxon>
        <taxon>Peptostreptococcales</taxon>
        <taxon>Peptostreptococcaceae</taxon>
        <taxon>Romboutsia</taxon>
    </lineage>
</organism>
<protein>
    <submittedName>
        <fullName evidence="4">Beta-aspartyl-peptidase</fullName>
    </submittedName>
</protein>
<keyword evidence="3" id="KW-0670">Pyruvate</keyword>
<dbReference type="OrthoDB" id="5808629at2"/>
<reference evidence="4 5" key="1">
    <citation type="journal article" date="2017" name="Genome Announc.">
        <title>Draft Genome Sequence of Romboutsia weinsteinii sp. nov. Strain CCRI-19649(T) Isolated from Surface Water.</title>
        <authorList>
            <person name="Maheux A.F."/>
            <person name="Boudreau D.K."/>
            <person name="Berube E."/>
            <person name="Boissinot M."/>
            <person name="Cantin P."/>
            <person name="Raymond F."/>
            <person name="Corbeil J."/>
            <person name="Omar R.F."/>
            <person name="Bergeron M.G."/>
        </authorList>
    </citation>
    <scope>NUCLEOTIDE SEQUENCE [LARGE SCALE GENOMIC DNA]</scope>
    <source>
        <strain evidence="4 5">CCRI-19649</strain>
    </source>
</reference>